<dbReference type="InParanoid" id="A0A067PN71"/>
<dbReference type="OrthoDB" id="3270296at2759"/>
<dbReference type="AlphaFoldDB" id="A0A067PN71"/>
<evidence type="ECO:0000313" key="1">
    <source>
        <dbReference type="EMBL" id="KDQ55250.1"/>
    </source>
</evidence>
<dbReference type="HOGENOM" id="CLU_189352_0_0_1"/>
<sequence length="70" mass="7876">ILDLPRELFDAVVDGIDDRVDVLSLALTCRHAHSSLVPDVVDFREISAPVGYHVLWDHLASHPELARHVR</sequence>
<reference evidence="2" key="1">
    <citation type="journal article" date="2014" name="Proc. Natl. Acad. Sci. U.S.A.">
        <title>Extensive sampling of basidiomycete genomes demonstrates inadequacy of the white-rot/brown-rot paradigm for wood decay fungi.</title>
        <authorList>
            <person name="Riley R."/>
            <person name="Salamov A.A."/>
            <person name="Brown D.W."/>
            <person name="Nagy L.G."/>
            <person name="Floudas D."/>
            <person name="Held B.W."/>
            <person name="Levasseur A."/>
            <person name="Lombard V."/>
            <person name="Morin E."/>
            <person name="Otillar R."/>
            <person name="Lindquist E.A."/>
            <person name="Sun H."/>
            <person name="LaButti K.M."/>
            <person name="Schmutz J."/>
            <person name="Jabbour D."/>
            <person name="Luo H."/>
            <person name="Baker S.E."/>
            <person name="Pisabarro A.G."/>
            <person name="Walton J.D."/>
            <person name="Blanchette R.A."/>
            <person name="Henrissat B."/>
            <person name="Martin F."/>
            <person name="Cullen D."/>
            <person name="Hibbett D.S."/>
            <person name="Grigoriev I.V."/>
        </authorList>
    </citation>
    <scope>NUCLEOTIDE SEQUENCE [LARGE SCALE GENOMIC DNA]</scope>
    <source>
        <strain evidence="2">MUCL 33604</strain>
    </source>
</reference>
<gene>
    <name evidence="1" type="ORF">JAAARDRAFT_101724</name>
</gene>
<keyword evidence="2" id="KW-1185">Reference proteome</keyword>
<feature type="non-terminal residue" evidence="1">
    <location>
        <position position="1"/>
    </location>
</feature>
<organism evidence="1 2">
    <name type="scientific">Jaapia argillacea MUCL 33604</name>
    <dbReference type="NCBI Taxonomy" id="933084"/>
    <lineage>
        <taxon>Eukaryota</taxon>
        <taxon>Fungi</taxon>
        <taxon>Dikarya</taxon>
        <taxon>Basidiomycota</taxon>
        <taxon>Agaricomycotina</taxon>
        <taxon>Agaricomycetes</taxon>
        <taxon>Agaricomycetidae</taxon>
        <taxon>Jaapiales</taxon>
        <taxon>Jaapiaceae</taxon>
        <taxon>Jaapia</taxon>
    </lineage>
</organism>
<accession>A0A067PN71</accession>
<evidence type="ECO:0000313" key="2">
    <source>
        <dbReference type="Proteomes" id="UP000027265"/>
    </source>
</evidence>
<protein>
    <recommendedName>
        <fullName evidence="3">F-box domain-containing protein</fullName>
    </recommendedName>
</protein>
<proteinExistence type="predicted"/>
<dbReference type="EMBL" id="KL197726">
    <property type="protein sequence ID" value="KDQ55250.1"/>
    <property type="molecule type" value="Genomic_DNA"/>
</dbReference>
<dbReference type="Proteomes" id="UP000027265">
    <property type="component" value="Unassembled WGS sequence"/>
</dbReference>
<name>A0A067PN71_9AGAM</name>
<feature type="non-terminal residue" evidence="1">
    <location>
        <position position="70"/>
    </location>
</feature>
<evidence type="ECO:0008006" key="3">
    <source>
        <dbReference type="Google" id="ProtNLM"/>
    </source>
</evidence>